<protein>
    <submittedName>
        <fullName evidence="1">Uncharacterized protein</fullName>
    </submittedName>
</protein>
<accession>A0A411ADF0</accession>
<sequence>MITYIISKIENYIIDIITSILESIFNFTVVLCTSIDNFYTNLTKKQQLKSYIISNNFIIIQNSILYLLNCYNTVFFNIQDYTLFTIYSNIDNITIYNLFSKLSNHYNLDIIQSIFII</sequence>
<dbReference type="AlphaFoldDB" id="A0A411ADF0"/>
<name>A0A411ADF0_9APIC</name>
<dbReference type="EMBL" id="MH992228">
    <property type="protein sequence ID" value="QAX27105.1"/>
    <property type="molecule type" value="Genomic_DNA"/>
</dbReference>
<evidence type="ECO:0000313" key="2">
    <source>
        <dbReference type="EMBL" id="QAX27134.1"/>
    </source>
</evidence>
<proteinExistence type="predicted"/>
<organism evidence="1">
    <name type="scientific">Babesia motasi</name>
    <dbReference type="NCBI Taxonomy" id="237580"/>
    <lineage>
        <taxon>Eukaryota</taxon>
        <taxon>Sar</taxon>
        <taxon>Alveolata</taxon>
        <taxon>Apicomplexa</taxon>
        <taxon>Aconoidasida</taxon>
        <taxon>Piroplasmida</taxon>
        <taxon>Babesiidae</taxon>
        <taxon>Babesia</taxon>
    </lineage>
</organism>
<reference evidence="1" key="1">
    <citation type="submission" date="2018-09" db="EMBL/GenBank/DDBJ databases">
        <title>Comparative sequence analysis of Babesia apicoplast genomes of sheep originating from six regions.</title>
        <authorList>
            <person name="Wang X."/>
            <person name="Guan G."/>
        </authorList>
    </citation>
    <scope>NUCLEOTIDE SEQUENCE</scope>
    <source>
        <strain evidence="2">Hebei</strain>
        <strain evidence="1">Ningxian</strain>
    </source>
</reference>
<dbReference type="EMBL" id="MH992229">
    <property type="protein sequence ID" value="QAX27134.1"/>
    <property type="molecule type" value="Genomic_DNA"/>
</dbReference>
<evidence type="ECO:0000313" key="1">
    <source>
        <dbReference type="EMBL" id="QAX27105.1"/>
    </source>
</evidence>